<sequence length="157" mass="19009">MIWHKVCVDILFVLSLLYKQTEAQPNQIKTNTKALLKDCQIKKKIVDFSDWYDLLSDNKQRYLAMQHVTELCKVSQSKGSEQGSQGTYARPKDIARQRWCKKLLQLLHDCALIEMENEYMRQSLRDQVNAFAINVIFVLFYYYYYYYYYFWFEVFIK</sequence>
<proteinExistence type="predicted"/>
<gene>
    <name evidence="3" type="ORF">RFI_24325</name>
</gene>
<reference evidence="3 4" key="1">
    <citation type="journal article" date="2013" name="Curr. Biol.">
        <title>The Genome of the Foraminiferan Reticulomyxa filosa.</title>
        <authorList>
            <person name="Glockner G."/>
            <person name="Hulsmann N."/>
            <person name="Schleicher M."/>
            <person name="Noegel A.A."/>
            <person name="Eichinger L."/>
            <person name="Gallinger C."/>
            <person name="Pawlowski J."/>
            <person name="Sierra R."/>
            <person name="Euteneuer U."/>
            <person name="Pillet L."/>
            <person name="Moustafa A."/>
            <person name="Platzer M."/>
            <person name="Groth M."/>
            <person name="Szafranski K."/>
            <person name="Schliwa M."/>
        </authorList>
    </citation>
    <scope>NUCLEOTIDE SEQUENCE [LARGE SCALE GENOMIC DNA]</scope>
</reference>
<dbReference type="Proteomes" id="UP000023152">
    <property type="component" value="Unassembled WGS sequence"/>
</dbReference>
<feature type="transmembrane region" description="Helical" evidence="1">
    <location>
        <begin position="128"/>
        <end position="147"/>
    </location>
</feature>
<evidence type="ECO:0000313" key="3">
    <source>
        <dbReference type="EMBL" id="ETO13050.1"/>
    </source>
</evidence>
<keyword evidence="4" id="KW-1185">Reference proteome</keyword>
<keyword evidence="1" id="KW-0812">Transmembrane</keyword>
<accession>X6MJ03</accession>
<keyword evidence="1" id="KW-1133">Transmembrane helix</keyword>
<feature type="signal peptide" evidence="2">
    <location>
        <begin position="1"/>
        <end position="23"/>
    </location>
</feature>
<evidence type="ECO:0000256" key="2">
    <source>
        <dbReference type="SAM" id="SignalP"/>
    </source>
</evidence>
<dbReference type="EMBL" id="ASPP01020866">
    <property type="protein sequence ID" value="ETO13050.1"/>
    <property type="molecule type" value="Genomic_DNA"/>
</dbReference>
<organism evidence="3 4">
    <name type="scientific">Reticulomyxa filosa</name>
    <dbReference type="NCBI Taxonomy" id="46433"/>
    <lineage>
        <taxon>Eukaryota</taxon>
        <taxon>Sar</taxon>
        <taxon>Rhizaria</taxon>
        <taxon>Retaria</taxon>
        <taxon>Foraminifera</taxon>
        <taxon>Monothalamids</taxon>
        <taxon>Reticulomyxidae</taxon>
        <taxon>Reticulomyxa</taxon>
    </lineage>
</organism>
<evidence type="ECO:0000256" key="1">
    <source>
        <dbReference type="SAM" id="Phobius"/>
    </source>
</evidence>
<name>X6MJ03_RETFI</name>
<keyword evidence="2" id="KW-0732">Signal</keyword>
<feature type="chain" id="PRO_5004975529" evidence="2">
    <location>
        <begin position="24"/>
        <end position="157"/>
    </location>
</feature>
<evidence type="ECO:0000313" key="4">
    <source>
        <dbReference type="Proteomes" id="UP000023152"/>
    </source>
</evidence>
<dbReference type="AlphaFoldDB" id="X6MJ03"/>
<comment type="caution">
    <text evidence="3">The sequence shown here is derived from an EMBL/GenBank/DDBJ whole genome shotgun (WGS) entry which is preliminary data.</text>
</comment>
<protein>
    <submittedName>
        <fullName evidence="3">Uncharacterized protein</fullName>
    </submittedName>
</protein>
<keyword evidence="1" id="KW-0472">Membrane</keyword>